<dbReference type="Gene3D" id="1.20.1600.10">
    <property type="entry name" value="Outer membrane efflux proteins (OEP)"/>
    <property type="match status" value="1"/>
</dbReference>
<gene>
    <name evidence="2" type="ORF">EI16_10650</name>
</gene>
<dbReference type="InterPro" id="IPR003423">
    <property type="entry name" value="OMP_efflux"/>
</dbReference>
<dbReference type="STRING" id="28885.EI16_10650"/>
<protein>
    <recommendedName>
        <fullName evidence="4">Transporter</fullName>
    </recommendedName>
</protein>
<proteinExistence type="inferred from homology"/>
<dbReference type="Pfam" id="PF02321">
    <property type="entry name" value="OEP"/>
    <property type="match status" value="1"/>
</dbReference>
<dbReference type="SUPFAM" id="SSF56954">
    <property type="entry name" value="Outer membrane efflux proteins (OEP)"/>
    <property type="match status" value="1"/>
</dbReference>
<accession>A0A067A301</accession>
<name>A0A067A301_HYDMR</name>
<organism evidence="2 3">
    <name type="scientific">Hydrogenovibrio marinus</name>
    <dbReference type="NCBI Taxonomy" id="28885"/>
    <lineage>
        <taxon>Bacteria</taxon>
        <taxon>Pseudomonadati</taxon>
        <taxon>Pseudomonadota</taxon>
        <taxon>Gammaproteobacteria</taxon>
        <taxon>Thiotrichales</taxon>
        <taxon>Piscirickettsiaceae</taxon>
        <taxon>Hydrogenovibrio</taxon>
    </lineage>
</organism>
<dbReference type="GO" id="GO:0015562">
    <property type="term" value="F:efflux transmembrane transporter activity"/>
    <property type="evidence" value="ECO:0007669"/>
    <property type="project" value="InterPro"/>
</dbReference>
<evidence type="ECO:0000256" key="1">
    <source>
        <dbReference type="ARBA" id="ARBA00007613"/>
    </source>
</evidence>
<dbReference type="InterPro" id="IPR010131">
    <property type="entry name" value="MdtP/NodT-like"/>
</dbReference>
<dbReference type="RefSeq" id="WP_162174207.1">
    <property type="nucleotide sequence ID" value="NZ_JMIU01000001.1"/>
</dbReference>
<dbReference type="EMBL" id="JMIU01000001">
    <property type="protein sequence ID" value="KDN96700.1"/>
    <property type="molecule type" value="Genomic_DNA"/>
</dbReference>
<evidence type="ECO:0008006" key="4">
    <source>
        <dbReference type="Google" id="ProtNLM"/>
    </source>
</evidence>
<reference evidence="2 3" key="1">
    <citation type="submission" date="2014-04" db="EMBL/GenBank/DDBJ databases">
        <title>Draft genome sequence of Hydrogenovibrio marinus MH-110, a model organism for aerobic H2 metabolism.</title>
        <authorList>
            <person name="Cha H.J."/>
            <person name="Jo B.H."/>
            <person name="Hwang B.H."/>
        </authorList>
    </citation>
    <scope>NUCLEOTIDE SEQUENCE [LARGE SCALE GENOMIC DNA]</scope>
    <source>
        <strain evidence="2 3">MH-110</strain>
    </source>
</reference>
<keyword evidence="3" id="KW-1185">Reference proteome</keyword>
<dbReference type="Proteomes" id="UP000027341">
    <property type="component" value="Unassembled WGS sequence"/>
</dbReference>
<dbReference type="PANTHER" id="PTHR30203">
    <property type="entry name" value="OUTER MEMBRANE CATION EFFLUX PROTEIN"/>
    <property type="match status" value="1"/>
</dbReference>
<evidence type="ECO:0000313" key="3">
    <source>
        <dbReference type="Proteomes" id="UP000027341"/>
    </source>
</evidence>
<dbReference type="AlphaFoldDB" id="A0A067A301"/>
<evidence type="ECO:0000313" key="2">
    <source>
        <dbReference type="EMBL" id="KDN96700.1"/>
    </source>
</evidence>
<comment type="similarity">
    <text evidence="1">Belongs to the outer membrane factor (OMF) (TC 1.B.17) family.</text>
</comment>
<comment type="caution">
    <text evidence="2">The sequence shown here is derived from an EMBL/GenBank/DDBJ whole genome shotgun (WGS) entry which is preliminary data.</text>
</comment>
<sequence length="432" mass="47982">MTLLSGCTTYQAKPLNDYISLPQALTQLKGGDKQSVSSSVDLDVYQVAAIALLNNRDLNIKRAQLHVNEAQLVSAKLFADPQLSANFDQPTSNAPGIVNAWGIGLSYDVMSLITHSSQVKSVKYQVQQAKLDMEWQEWQVVQQARILFLKSLSEQQQLNLLASSLKLYQERYQRSEKAMNQGNATLETVSTDLTSLVDLTSQVNQLSQTHSETQQALSELMGLDSRVIVNLKPSGLPSEIDKQDIETALTNLPKNRPDLLALKAGYESQEMKVHQAVLNQFPSINIGFNHASDTGSVVTNGLSMSINLPIFNGNKGVIAQERATREQLRLEYKNRLSQSANQVNNLIEKRHSLNMHLDSLNLYLPKLKTLVNQATPAYNNGDLDALVYINLENSWIQKQLERLNVQEQISLNAIALDTLLAIPFKSASGENK</sequence>